<keyword evidence="2" id="KW-0012">Acyltransferase</keyword>
<dbReference type="InterPro" id="IPR050680">
    <property type="entry name" value="YpeA/RimI_acetyltransf"/>
</dbReference>
<dbReference type="PANTHER" id="PTHR43420:SF47">
    <property type="entry name" value="N-ACETYLTRANSFERASE DOMAIN-CONTAINING PROTEIN"/>
    <property type="match status" value="1"/>
</dbReference>
<dbReference type="Gene3D" id="3.40.630.30">
    <property type="match status" value="1"/>
</dbReference>
<evidence type="ECO:0000256" key="2">
    <source>
        <dbReference type="ARBA" id="ARBA00023315"/>
    </source>
</evidence>
<dbReference type="AlphaFoldDB" id="A0A0M2NFR0"/>
<protein>
    <submittedName>
        <fullName evidence="4">Histone acetyltransferase HPA2</fullName>
    </submittedName>
</protein>
<gene>
    <name evidence="4" type="ORF">CHK_1375</name>
</gene>
<dbReference type="EMBL" id="LAYJ01000088">
    <property type="protein sequence ID" value="KKI50988.1"/>
    <property type="molecule type" value="Genomic_DNA"/>
</dbReference>
<dbReference type="CDD" id="cd04301">
    <property type="entry name" value="NAT_SF"/>
    <property type="match status" value="1"/>
</dbReference>
<reference evidence="4 5" key="1">
    <citation type="submission" date="2015-04" db="EMBL/GenBank/DDBJ databases">
        <title>Draft genome sequence of bacteremic isolate Catabacter hongkongensis type strain HKU16T.</title>
        <authorList>
            <person name="Lau S.K."/>
            <person name="Teng J.L."/>
            <person name="Huang Y."/>
            <person name="Curreem S.O."/>
            <person name="Tsui S.K."/>
            <person name="Woo P.C."/>
        </authorList>
    </citation>
    <scope>NUCLEOTIDE SEQUENCE [LARGE SCALE GENOMIC DNA]</scope>
    <source>
        <strain evidence="4 5">HKU16</strain>
    </source>
</reference>
<dbReference type="PANTHER" id="PTHR43420">
    <property type="entry name" value="ACETYLTRANSFERASE"/>
    <property type="match status" value="1"/>
</dbReference>
<evidence type="ECO:0000259" key="3">
    <source>
        <dbReference type="PROSITE" id="PS51186"/>
    </source>
</evidence>
<comment type="caution">
    <text evidence="4">The sequence shown here is derived from an EMBL/GenBank/DDBJ whole genome shotgun (WGS) entry which is preliminary data.</text>
</comment>
<dbReference type="STRING" id="270498.CHK_1375"/>
<sequence>MIAEETDLEEILALQYLAYRSEAELVGDFSIQPPTQTLDELRGEYLKGVVLKAVAGEKIVGSVRGREQEGTLFIGKLMVHPDWQNKGLGKKLLARIEELYPQCRYELFTSADSRKNIGFYERAGYVEFAKKEFAPGLMMCCLHKQTSENKE</sequence>
<dbReference type="Proteomes" id="UP000034076">
    <property type="component" value="Unassembled WGS sequence"/>
</dbReference>
<proteinExistence type="predicted"/>
<dbReference type="GO" id="GO:0016747">
    <property type="term" value="F:acyltransferase activity, transferring groups other than amino-acyl groups"/>
    <property type="evidence" value="ECO:0007669"/>
    <property type="project" value="InterPro"/>
</dbReference>
<accession>A0A0M2NFR0</accession>
<evidence type="ECO:0000313" key="4">
    <source>
        <dbReference type="EMBL" id="KKI50988.1"/>
    </source>
</evidence>
<dbReference type="PROSITE" id="PS51186">
    <property type="entry name" value="GNAT"/>
    <property type="match status" value="1"/>
</dbReference>
<evidence type="ECO:0000256" key="1">
    <source>
        <dbReference type="ARBA" id="ARBA00022679"/>
    </source>
</evidence>
<feature type="domain" description="N-acetyltransferase" evidence="3">
    <location>
        <begin position="1"/>
        <end position="144"/>
    </location>
</feature>
<organism evidence="4 5">
    <name type="scientific">Christensenella hongkongensis</name>
    <dbReference type="NCBI Taxonomy" id="270498"/>
    <lineage>
        <taxon>Bacteria</taxon>
        <taxon>Bacillati</taxon>
        <taxon>Bacillota</taxon>
        <taxon>Clostridia</taxon>
        <taxon>Christensenellales</taxon>
        <taxon>Christensenellaceae</taxon>
        <taxon>Christensenella</taxon>
    </lineage>
</organism>
<dbReference type="InterPro" id="IPR016181">
    <property type="entry name" value="Acyl_CoA_acyltransferase"/>
</dbReference>
<keyword evidence="1 4" id="KW-0808">Transferase</keyword>
<dbReference type="InterPro" id="IPR000182">
    <property type="entry name" value="GNAT_dom"/>
</dbReference>
<evidence type="ECO:0000313" key="5">
    <source>
        <dbReference type="Proteomes" id="UP000034076"/>
    </source>
</evidence>
<dbReference type="SUPFAM" id="SSF55729">
    <property type="entry name" value="Acyl-CoA N-acyltransferases (Nat)"/>
    <property type="match status" value="1"/>
</dbReference>
<keyword evidence="5" id="KW-1185">Reference proteome</keyword>
<name>A0A0M2NFR0_9FIRM</name>
<dbReference type="Pfam" id="PF00583">
    <property type="entry name" value="Acetyltransf_1"/>
    <property type="match status" value="1"/>
</dbReference>